<proteinExistence type="predicted"/>
<gene>
    <name evidence="2" type="ORF">EURHEDRAFT_486672</name>
</gene>
<dbReference type="GeneID" id="63700691"/>
<evidence type="ECO:0000313" key="2">
    <source>
        <dbReference type="EMBL" id="EYE91577.1"/>
    </source>
</evidence>
<dbReference type="HOGENOM" id="CLU_3013822_0_0_1"/>
<reference evidence="3" key="1">
    <citation type="journal article" date="2014" name="Nat. Commun.">
        <title>Genomic adaptations of the halophilic Dead Sea filamentous fungus Eurotium rubrum.</title>
        <authorList>
            <person name="Kis-Papo T."/>
            <person name="Weig A.R."/>
            <person name="Riley R."/>
            <person name="Persoh D."/>
            <person name="Salamov A."/>
            <person name="Sun H."/>
            <person name="Lipzen A."/>
            <person name="Wasser S.P."/>
            <person name="Rambold G."/>
            <person name="Grigoriev I.V."/>
            <person name="Nevo E."/>
        </authorList>
    </citation>
    <scope>NUCLEOTIDE SEQUENCE [LARGE SCALE GENOMIC DNA]</scope>
    <source>
        <strain evidence="3">CBS 135680</strain>
    </source>
</reference>
<sequence length="56" mass="6861">MDYRTDGSQRHHRERVNPSGTYRHRDVDRRDDGSTRVHREYDNPNTGTSYHRDFER</sequence>
<name>A0A017S3S8_ASPRC</name>
<dbReference type="EMBL" id="KK088443">
    <property type="protein sequence ID" value="EYE91577.1"/>
    <property type="molecule type" value="Genomic_DNA"/>
</dbReference>
<dbReference type="AlphaFoldDB" id="A0A017S3S8"/>
<organism evidence="2 3">
    <name type="scientific">Aspergillus ruber (strain CBS 135680)</name>
    <dbReference type="NCBI Taxonomy" id="1388766"/>
    <lineage>
        <taxon>Eukaryota</taxon>
        <taxon>Fungi</taxon>
        <taxon>Dikarya</taxon>
        <taxon>Ascomycota</taxon>
        <taxon>Pezizomycotina</taxon>
        <taxon>Eurotiomycetes</taxon>
        <taxon>Eurotiomycetidae</taxon>
        <taxon>Eurotiales</taxon>
        <taxon>Aspergillaceae</taxon>
        <taxon>Aspergillus</taxon>
        <taxon>Aspergillus subgen. Aspergillus</taxon>
    </lineage>
</organism>
<accession>A0A017S3S8</accession>
<dbReference type="Proteomes" id="UP000019804">
    <property type="component" value="Unassembled WGS sequence"/>
</dbReference>
<evidence type="ECO:0000313" key="3">
    <source>
        <dbReference type="Proteomes" id="UP000019804"/>
    </source>
</evidence>
<dbReference type="OrthoDB" id="4525958at2759"/>
<evidence type="ECO:0000256" key="1">
    <source>
        <dbReference type="SAM" id="MobiDB-lite"/>
    </source>
</evidence>
<protein>
    <submittedName>
        <fullName evidence="2">Uncharacterized protein</fullName>
    </submittedName>
</protein>
<feature type="region of interest" description="Disordered" evidence="1">
    <location>
        <begin position="1"/>
        <end position="56"/>
    </location>
</feature>
<feature type="compositionally biased region" description="Basic and acidic residues" evidence="1">
    <location>
        <begin position="23"/>
        <end position="42"/>
    </location>
</feature>
<keyword evidence="3" id="KW-1185">Reference proteome</keyword>
<dbReference type="RefSeq" id="XP_040635267.1">
    <property type="nucleotide sequence ID" value="XM_040785567.1"/>
</dbReference>